<dbReference type="RefSeq" id="WP_143010143.1">
    <property type="nucleotide sequence ID" value="NZ_FNCQ01000011.1"/>
</dbReference>
<sequence>MSRIDLGDNMKKPTTVPATAQGFYERTDSKNTGDICAQLADALEQRLRGELSKEEYKAKKSELKIGAAFYTPHAHFNKAYKSKDGDPVDSGKAIIDVDGNPNGREIYELRIKGHEKELGINMFNISIGGGGFAVLFDIPEGLERQQAQAWMAHQLGDIEYDKAVHERERGIYIPCREYILYLDEQLMFGDELHPARLSEEELEKFRTTEIKSQTTVVSANPIVLEAVEPSPRALAAFDETLTMTGLDLATLNREGVRHNTLKLLLPTLCQMMSQEELLGVLSIKMSDYSKEQDCLTLVSNFYEKYVDQNRPMNQKQQEVFLRSLKAGEQTASPDGPLRKEPVMDINVKTLPIGLRESLKPYPQNMWPALIVGQMPALMALADGVQYRYCDGKMSYLGGMAIIVGEQASNKSAVEEAVERWLVDLRHDDEIVREREDKVRDANRNRKANERAQEAPAGVVRVVPITISCSKLLKRLKKSQGHCMYSICTEAETLLKSNTGGSWAQKWDIYRNAFGRERWGVDFNSDQSESGDVRVAYNWTILGTPHTIKKMFCGRNESNAENGLSSRMMLSEMPDNMFAKITVFKELTESEQNRISEATALLRTASGFYDTPRLRKAIDQWLEEKRMKASLNMDFIMDRFRRRAGVIGFRCGVVFMLLEGKESKNCVDFAVKMAEYTLQMQLKMFRPLLAKHYADNADGNVGGYVNGSIFEQLPATFTMQDLRKLKGSEFCDGTLYTIISRWKSDGWVEKNGKSWTKKKR</sequence>
<organism evidence="1 2">
    <name type="scientific">Prevotella communis</name>
    <dbReference type="NCBI Taxonomy" id="2913614"/>
    <lineage>
        <taxon>Bacteria</taxon>
        <taxon>Pseudomonadati</taxon>
        <taxon>Bacteroidota</taxon>
        <taxon>Bacteroidia</taxon>
        <taxon>Bacteroidales</taxon>
        <taxon>Prevotellaceae</taxon>
        <taxon>Prevotella</taxon>
    </lineage>
</organism>
<evidence type="ECO:0008006" key="3">
    <source>
        <dbReference type="Google" id="ProtNLM"/>
    </source>
</evidence>
<dbReference type="Proteomes" id="UP000198779">
    <property type="component" value="Unassembled WGS sequence"/>
</dbReference>
<name>A0A1G7XTV3_9BACT</name>
<evidence type="ECO:0000313" key="1">
    <source>
        <dbReference type="EMBL" id="SDG87463.1"/>
    </source>
</evidence>
<evidence type="ECO:0000313" key="2">
    <source>
        <dbReference type="Proteomes" id="UP000198779"/>
    </source>
</evidence>
<proteinExistence type="predicted"/>
<gene>
    <name evidence="1" type="ORF">SAMN04487901_11179</name>
</gene>
<dbReference type="AlphaFoldDB" id="A0A1G7XTV3"/>
<dbReference type="STRING" id="645274.SAMN04487901_11179"/>
<reference evidence="2" key="1">
    <citation type="submission" date="2016-10" db="EMBL/GenBank/DDBJ databases">
        <authorList>
            <person name="Varghese N."/>
            <person name="Submissions S."/>
        </authorList>
    </citation>
    <scope>NUCLEOTIDE SEQUENCE [LARGE SCALE GENOMIC DNA]</scope>
    <source>
        <strain evidence="2">BP1-148</strain>
    </source>
</reference>
<protein>
    <recommendedName>
        <fullName evidence="3">VirE N-terminal domain-containing protein</fullName>
    </recommendedName>
</protein>
<accession>A0A1G7XTV3</accession>
<keyword evidence="2" id="KW-1185">Reference proteome</keyword>
<dbReference type="EMBL" id="FNCQ01000011">
    <property type="protein sequence ID" value="SDG87463.1"/>
    <property type="molecule type" value="Genomic_DNA"/>
</dbReference>